<dbReference type="STRING" id="448385.sce7339"/>
<evidence type="ECO:0000313" key="3">
    <source>
        <dbReference type="Proteomes" id="UP000002139"/>
    </source>
</evidence>
<organism evidence="2 3">
    <name type="scientific">Sorangium cellulosum (strain So ce56)</name>
    <name type="common">Polyangium cellulosum (strain So ce56)</name>
    <dbReference type="NCBI Taxonomy" id="448385"/>
    <lineage>
        <taxon>Bacteria</taxon>
        <taxon>Pseudomonadati</taxon>
        <taxon>Myxococcota</taxon>
        <taxon>Polyangia</taxon>
        <taxon>Polyangiales</taxon>
        <taxon>Polyangiaceae</taxon>
        <taxon>Sorangium</taxon>
    </lineage>
</organism>
<dbReference type="HOGENOM" id="CLU_1524175_0_0_7"/>
<sequence length="176" mass="18360">MRPCFAGGAAPPLLLRRSRRRGVPAATAGAPRTSRFSDGGRTVPRASVGAWRVLVLLSSWGSAAAGCVAAATDVPPEEAGAPDPGGGAARAPVPPAPCDVPRGFSEGAPPRFPAVPAPAIGHRPSAEPGDDVFGRFLRATVVFCGPDEQPYFLHYRFYLTGPFSGRWLRPPLVQPL</sequence>
<proteinExistence type="predicted"/>
<accession>A9EY37</accession>
<evidence type="ECO:0000256" key="1">
    <source>
        <dbReference type="SAM" id="MobiDB-lite"/>
    </source>
</evidence>
<name>A9EY37_SORC5</name>
<feature type="region of interest" description="Disordered" evidence="1">
    <location>
        <begin position="19"/>
        <end position="40"/>
    </location>
</feature>
<evidence type="ECO:0000313" key="2">
    <source>
        <dbReference type="EMBL" id="CAN97508.1"/>
    </source>
</evidence>
<keyword evidence="3" id="KW-1185">Reference proteome</keyword>
<reference evidence="2 3" key="1">
    <citation type="journal article" date="2007" name="Nat. Biotechnol.">
        <title>Complete genome sequence of the myxobacterium Sorangium cellulosum.</title>
        <authorList>
            <person name="Schneiker S."/>
            <person name="Perlova O."/>
            <person name="Kaiser O."/>
            <person name="Gerth K."/>
            <person name="Alici A."/>
            <person name="Altmeyer M.O."/>
            <person name="Bartels D."/>
            <person name="Bekel T."/>
            <person name="Beyer S."/>
            <person name="Bode E."/>
            <person name="Bode H.B."/>
            <person name="Bolten C.J."/>
            <person name="Choudhuri J.V."/>
            <person name="Doss S."/>
            <person name="Elnakady Y.A."/>
            <person name="Frank B."/>
            <person name="Gaigalat L."/>
            <person name="Goesmann A."/>
            <person name="Groeger C."/>
            <person name="Gross F."/>
            <person name="Jelsbak L."/>
            <person name="Jelsbak L."/>
            <person name="Kalinowski J."/>
            <person name="Kegler C."/>
            <person name="Knauber T."/>
            <person name="Konietzny S."/>
            <person name="Kopp M."/>
            <person name="Krause L."/>
            <person name="Krug D."/>
            <person name="Linke B."/>
            <person name="Mahmud T."/>
            <person name="Martinez-Arias R."/>
            <person name="McHardy A.C."/>
            <person name="Merai M."/>
            <person name="Meyer F."/>
            <person name="Mormann S."/>
            <person name="Munoz-Dorado J."/>
            <person name="Perez J."/>
            <person name="Pradella S."/>
            <person name="Rachid S."/>
            <person name="Raddatz G."/>
            <person name="Rosenau F."/>
            <person name="Rueckert C."/>
            <person name="Sasse F."/>
            <person name="Scharfe M."/>
            <person name="Schuster S.C."/>
            <person name="Suen G."/>
            <person name="Treuner-Lange A."/>
            <person name="Velicer G.J."/>
            <person name="Vorholter F.-J."/>
            <person name="Weissman K.J."/>
            <person name="Welch R.D."/>
            <person name="Wenzel S.C."/>
            <person name="Whitworth D.E."/>
            <person name="Wilhelm S."/>
            <person name="Wittmann C."/>
            <person name="Bloecker H."/>
            <person name="Puehler A."/>
            <person name="Mueller R."/>
        </authorList>
    </citation>
    <scope>NUCLEOTIDE SEQUENCE [LARGE SCALE GENOMIC DNA]</scope>
    <source>
        <strain evidence="3">So ce56</strain>
    </source>
</reference>
<feature type="region of interest" description="Disordered" evidence="1">
    <location>
        <begin position="75"/>
        <end position="99"/>
    </location>
</feature>
<dbReference type="Proteomes" id="UP000002139">
    <property type="component" value="Chromosome"/>
</dbReference>
<dbReference type="AlphaFoldDB" id="A9EY37"/>
<dbReference type="KEGG" id="scl:sce7339"/>
<protein>
    <submittedName>
        <fullName evidence="2">Uncharacterized protein</fullName>
    </submittedName>
</protein>
<gene>
    <name evidence="2" type="ordered locus">sce7339</name>
</gene>
<dbReference type="EMBL" id="AM746676">
    <property type="protein sequence ID" value="CAN97508.1"/>
    <property type="molecule type" value="Genomic_DNA"/>
</dbReference>